<comment type="caution">
    <text evidence="2">The sequence shown here is derived from an EMBL/GenBank/DDBJ whole genome shotgun (WGS) entry which is preliminary data.</text>
</comment>
<protein>
    <submittedName>
        <fullName evidence="2">Uncharacterized protein</fullName>
    </submittedName>
</protein>
<evidence type="ECO:0000313" key="3">
    <source>
        <dbReference type="Proteomes" id="UP000287651"/>
    </source>
</evidence>
<organism evidence="2 3">
    <name type="scientific">Ensete ventricosum</name>
    <name type="common">Abyssinian banana</name>
    <name type="synonym">Musa ensete</name>
    <dbReference type="NCBI Taxonomy" id="4639"/>
    <lineage>
        <taxon>Eukaryota</taxon>
        <taxon>Viridiplantae</taxon>
        <taxon>Streptophyta</taxon>
        <taxon>Embryophyta</taxon>
        <taxon>Tracheophyta</taxon>
        <taxon>Spermatophyta</taxon>
        <taxon>Magnoliopsida</taxon>
        <taxon>Liliopsida</taxon>
        <taxon>Zingiberales</taxon>
        <taxon>Musaceae</taxon>
        <taxon>Ensete</taxon>
    </lineage>
</organism>
<sequence length="129" mass="14278">MLRPGVTREWVDEELLGEHRGVETSGRKGRGSDDEPRGAQLPKKLSVDQNGGGLGGVPQCRRSGSTDREERDVDARQQIVMSWDFCGVIDTLLSRRESVSHERDRGGGECRRKLLSTRTMLKGRGQGTS</sequence>
<name>A0A426Z8Y9_ENSVE</name>
<proteinExistence type="predicted"/>
<feature type="compositionally biased region" description="Basic and acidic residues" evidence="1">
    <location>
        <begin position="97"/>
        <end position="112"/>
    </location>
</feature>
<feature type="compositionally biased region" description="Basic and acidic residues" evidence="1">
    <location>
        <begin position="16"/>
        <end position="37"/>
    </location>
</feature>
<feature type="region of interest" description="Disordered" evidence="1">
    <location>
        <begin position="1"/>
        <end position="73"/>
    </location>
</feature>
<evidence type="ECO:0000313" key="2">
    <source>
        <dbReference type="EMBL" id="RRT60439.1"/>
    </source>
</evidence>
<gene>
    <name evidence="2" type="ORF">B296_00036731</name>
</gene>
<feature type="region of interest" description="Disordered" evidence="1">
    <location>
        <begin position="97"/>
        <end position="129"/>
    </location>
</feature>
<evidence type="ECO:0000256" key="1">
    <source>
        <dbReference type="SAM" id="MobiDB-lite"/>
    </source>
</evidence>
<dbReference type="EMBL" id="AMZH03007787">
    <property type="protein sequence ID" value="RRT60439.1"/>
    <property type="molecule type" value="Genomic_DNA"/>
</dbReference>
<accession>A0A426Z8Y9</accession>
<dbReference type="AlphaFoldDB" id="A0A426Z8Y9"/>
<reference evidence="2 3" key="1">
    <citation type="journal article" date="2014" name="Agronomy (Basel)">
        <title>A Draft Genome Sequence for Ensete ventricosum, the Drought-Tolerant Tree Against Hunger.</title>
        <authorList>
            <person name="Harrison J."/>
            <person name="Moore K.A."/>
            <person name="Paszkiewicz K."/>
            <person name="Jones T."/>
            <person name="Grant M."/>
            <person name="Ambacheew D."/>
            <person name="Muzemil S."/>
            <person name="Studholme D.J."/>
        </authorList>
    </citation>
    <scope>NUCLEOTIDE SEQUENCE [LARGE SCALE GENOMIC DNA]</scope>
</reference>
<dbReference type="Proteomes" id="UP000287651">
    <property type="component" value="Unassembled WGS sequence"/>
</dbReference>
<feature type="compositionally biased region" description="Basic and acidic residues" evidence="1">
    <location>
        <begin position="64"/>
        <end position="73"/>
    </location>
</feature>